<keyword evidence="1" id="KW-1133">Transmembrane helix</keyword>
<comment type="caution">
    <text evidence="2">The sequence shown here is derived from an EMBL/GenBank/DDBJ whole genome shotgun (WGS) entry which is preliminary data.</text>
</comment>
<keyword evidence="1" id="KW-0812">Transmembrane</keyword>
<accession>A0A4R1B4G7</accession>
<dbReference type="Pfam" id="PF12869">
    <property type="entry name" value="tRNA_anti-like"/>
    <property type="match status" value="1"/>
</dbReference>
<gene>
    <name evidence="2" type="ORF">EZJ19_11015</name>
</gene>
<dbReference type="Proteomes" id="UP000295443">
    <property type="component" value="Unassembled WGS sequence"/>
</dbReference>
<organism evidence="2 3">
    <name type="scientific">Parasulfuritortus cantonensis</name>
    <dbReference type="NCBI Taxonomy" id="2528202"/>
    <lineage>
        <taxon>Bacteria</taxon>
        <taxon>Pseudomonadati</taxon>
        <taxon>Pseudomonadota</taxon>
        <taxon>Betaproteobacteria</taxon>
        <taxon>Nitrosomonadales</taxon>
        <taxon>Thiobacillaceae</taxon>
        <taxon>Parasulfuritortus</taxon>
    </lineage>
</organism>
<feature type="transmembrane region" description="Helical" evidence="1">
    <location>
        <begin position="58"/>
        <end position="76"/>
    </location>
</feature>
<dbReference type="OrthoDB" id="6896489at2"/>
<reference evidence="2 3" key="1">
    <citation type="submission" date="2019-03" db="EMBL/GenBank/DDBJ databases">
        <title>Genome sequence of Thiobacillaceae bacterium LSR1, a sulfur-oxidizing bacterium isolated from freshwater sediment.</title>
        <authorList>
            <person name="Li S."/>
        </authorList>
    </citation>
    <scope>NUCLEOTIDE SEQUENCE [LARGE SCALE GENOMIC DNA]</scope>
    <source>
        <strain evidence="2 3">LSR1</strain>
    </source>
</reference>
<protein>
    <recommendedName>
        <fullName evidence="4">tRNA_anti-like</fullName>
    </recommendedName>
</protein>
<name>A0A4R1B4G7_9PROT</name>
<evidence type="ECO:0000256" key="1">
    <source>
        <dbReference type="SAM" id="Phobius"/>
    </source>
</evidence>
<dbReference type="InterPro" id="IPR024422">
    <property type="entry name" value="Protein_unknown_function_OB"/>
</dbReference>
<proteinExistence type="predicted"/>
<keyword evidence="1" id="KW-0472">Membrane</keyword>
<evidence type="ECO:0008006" key="4">
    <source>
        <dbReference type="Google" id="ProtNLM"/>
    </source>
</evidence>
<sequence length="205" mass="21811">MGNLGPWGWFFACLLLWIIGFPFYLAKRSEFKRINSGSSQGDQIIATGSPQTKKGLSVVHWIGIIVFGGIALLALFGQRNDGTTGIGRIASGGASSNSTSAPEGSTTATAIAQAYEENTVAADQKFKGKRFKITGTVADINTDFMGDPYVTLKGGVNQFMEPQFGFDKSSSTQLANLYKGATITLVCTGKGDIAKTPMWDSCTLQ</sequence>
<evidence type="ECO:0000313" key="2">
    <source>
        <dbReference type="EMBL" id="TCJ12992.1"/>
    </source>
</evidence>
<keyword evidence="3" id="KW-1185">Reference proteome</keyword>
<evidence type="ECO:0000313" key="3">
    <source>
        <dbReference type="Proteomes" id="UP000295443"/>
    </source>
</evidence>
<feature type="transmembrane region" description="Helical" evidence="1">
    <location>
        <begin position="6"/>
        <end position="26"/>
    </location>
</feature>
<dbReference type="AlphaFoldDB" id="A0A4R1B4G7"/>
<dbReference type="EMBL" id="SJZB01000042">
    <property type="protein sequence ID" value="TCJ12992.1"/>
    <property type="molecule type" value="Genomic_DNA"/>
</dbReference>